<evidence type="ECO:0000256" key="1">
    <source>
        <dbReference type="SAM" id="SignalP"/>
    </source>
</evidence>
<keyword evidence="1" id="KW-0732">Signal</keyword>
<reference evidence="2 3" key="1">
    <citation type="journal article" date="2019" name="Nat. Ecol. Evol.">
        <title>Megaphylogeny resolves global patterns of mushroom evolution.</title>
        <authorList>
            <person name="Varga T."/>
            <person name="Krizsan K."/>
            <person name="Foldi C."/>
            <person name="Dima B."/>
            <person name="Sanchez-Garcia M."/>
            <person name="Sanchez-Ramirez S."/>
            <person name="Szollosi G.J."/>
            <person name="Szarkandi J.G."/>
            <person name="Papp V."/>
            <person name="Albert L."/>
            <person name="Andreopoulos W."/>
            <person name="Angelini C."/>
            <person name="Antonin V."/>
            <person name="Barry K.W."/>
            <person name="Bougher N.L."/>
            <person name="Buchanan P."/>
            <person name="Buyck B."/>
            <person name="Bense V."/>
            <person name="Catcheside P."/>
            <person name="Chovatia M."/>
            <person name="Cooper J."/>
            <person name="Damon W."/>
            <person name="Desjardin D."/>
            <person name="Finy P."/>
            <person name="Geml J."/>
            <person name="Haridas S."/>
            <person name="Hughes K."/>
            <person name="Justo A."/>
            <person name="Karasinski D."/>
            <person name="Kautmanova I."/>
            <person name="Kiss B."/>
            <person name="Kocsube S."/>
            <person name="Kotiranta H."/>
            <person name="LaButti K.M."/>
            <person name="Lechner B.E."/>
            <person name="Liimatainen K."/>
            <person name="Lipzen A."/>
            <person name="Lukacs Z."/>
            <person name="Mihaltcheva S."/>
            <person name="Morgado L.N."/>
            <person name="Niskanen T."/>
            <person name="Noordeloos M.E."/>
            <person name="Ohm R.A."/>
            <person name="Ortiz-Santana B."/>
            <person name="Ovrebo C."/>
            <person name="Racz N."/>
            <person name="Riley R."/>
            <person name="Savchenko A."/>
            <person name="Shiryaev A."/>
            <person name="Soop K."/>
            <person name="Spirin V."/>
            <person name="Szebenyi C."/>
            <person name="Tomsovsky M."/>
            <person name="Tulloss R.E."/>
            <person name="Uehling J."/>
            <person name="Grigoriev I.V."/>
            <person name="Vagvolgyi C."/>
            <person name="Papp T."/>
            <person name="Martin F.M."/>
            <person name="Miettinen O."/>
            <person name="Hibbett D.S."/>
            <person name="Nagy L.G."/>
        </authorList>
    </citation>
    <scope>NUCLEOTIDE SEQUENCE [LARGE SCALE GENOMIC DNA]</scope>
    <source>
        <strain evidence="2 3">FP101781</strain>
    </source>
</reference>
<dbReference type="AlphaFoldDB" id="A0A4Y7SP60"/>
<evidence type="ECO:0000313" key="3">
    <source>
        <dbReference type="Proteomes" id="UP000298030"/>
    </source>
</evidence>
<proteinExistence type="predicted"/>
<feature type="chain" id="PRO_5021358224" evidence="1">
    <location>
        <begin position="19"/>
        <end position="129"/>
    </location>
</feature>
<comment type="caution">
    <text evidence="2">The sequence shown here is derived from an EMBL/GenBank/DDBJ whole genome shotgun (WGS) entry which is preliminary data.</text>
</comment>
<feature type="signal peptide" evidence="1">
    <location>
        <begin position="1"/>
        <end position="18"/>
    </location>
</feature>
<organism evidence="2 3">
    <name type="scientific">Coprinellus micaceus</name>
    <name type="common">Glistening ink-cap mushroom</name>
    <name type="synonym">Coprinus micaceus</name>
    <dbReference type="NCBI Taxonomy" id="71717"/>
    <lineage>
        <taxon>Eukaryota</taxon>
        <taxon>Fungi</taxon>
        <taxon>Dikarya</taxon>
        <taxon>Basidiomycota</taxon>
        <taxon>Agaricomycotina</taxon>
        <taxon>Agaricomycetes</taxon>
        <taxon>Agaricomycetidae</taxon>
        <taxon>Agaricales</taxon>
        <taxon>Agaricineae</taxon>
        <taxon>Psathyrellaceae</taxon>
        <taxon>Coprinellus</taxon>
    </lineage>
</organism>
<name>A0A4Y7SP60_COPMI</name>
<gene>
    <name evidence="2" type="ORF">FA13DRAFT_1778197</name>
</gene>
<dbReference type="Proteomes" id="UP000298030">
    <property type="component" value="Unassembled WGS sequence"/>
</dbReference>
<dbReference type="OrthoDB" id="2918113at2759"/>
<protein>
    <submittedName>
        <fullName evidence="2">Uncharacterized protein</fullName>
    </submittedName>
</protein>
<sequence>MMLKLSTVVLAAAALVASSPVEKRGTADCTYVVTPSGVPDTSTDPLFSEWNYLIGVNFSKNFPSGTITDGTNSIVTGPDAETGAYTVVNAIGTAEITDAEAITIVTGWVGSTFDGPWTGVQWHIDSVTC</sequence>
<keyword evidence="3" id="KW-1185">Reference proteome</keyword>
<evidence type="ECO:0000313" key="2">
    <source>
        <dbReference type="EMBL" id="TEB23646.1"/>
    </source>
</evidence>
<accession>A0A4Y7SP60</accession>
<dbReference type="EMBL" id="QPFP01000075">
    <property type="protein sequence ID" value="TEB23646.1"/>
    <property type="molecule type" value="Genomic_DNA"/>
</dbReference>